<dbReference type="Pfam" id="PF08239">
    <property type="entry name" value="SH3_3"/>
    <property type="match status" value="1"/>
</dbReference>
<keyword evidence="2" id="KW-0378">Hydrolase</keyword>
<dbReference type="InterPro" id="IPR007921">
    <property type="entry name" value="CHAP_dom"/>
</dbReference>
<evidence type="ECO:0000313" key="3">
    <source>
        <dbReference type="EMBL" id="VTS32186.1"/>
    </source>
</evidence>
<accession>A0A4V6KZP8</accession>
<dbReference type="Proteomes" id="UP000394068">
    <property type="component" value="Unassembled WGS sequence"/>
</dbReference>
<dbReference type="EMBL" id="CABEHT010000003">
    <property type="protein sequence ID" value="VTS32186.1"/>
    <property type="molecule type" value="Genomic_DNA"/>
</dbReference>
<dbReference type="PROSITE" id="PS50911">
    <property type="entry name" value="CHAP"/>
    <property type="match status" value="1"/>
</dbReference>
<evidence type="ECO:0000313" key="4">
    <source>
        <dbReference type="Proteomes" id="UP000394068"/>
    </source>
</evidence>
<dbReference type="InterPro" id="IPR003646">
    <property type="entry name" value="SH3-like_bac-type"/>
</dbReference>
<evidence type="ECO:0000259" key="1">
    <source>
        <dbReference type="PROSITE" id="PS50911"/>
    </source>
</evidence>
<dbReference type="RefSeq" id="WP_143920760.1">
    <property type="nucleotide sequence ID" value="NZ_CABEHT010000001.1"/>
</dbReference>
<evidence type="ECO:0000313" key="2">
    <source>
        <dbReference type="EMBL" id="VTS13527.1"/>
    </source>
</evidence>
<dbReference type="GO" id="GO:0016787">
    <property type="term" value="F:hydrolase activity"/>
    <property type="evidence" value="ECO:0007669"/>
    <property type="project" value="UniProtKB-KW"/>
</dbReference>
<dbReference type="SMART" id="SM00287">
    <property type="entry name" value="SH3b"/>
    <property type="match status" value="1"/>
</dbReference>
<reference evidence="2 4" key="1">
    <citation type="submission" date="2019-05" db="EMBL/GenBank/DDBJ databases">
        <authorList>
            <consortium name="Pathogen Informatics"/>
        </authorList>
    </citation>
    <scope>NUCLEOTIDE SEQUENCE [LARGE SCALE GENOMIC DNA]</scope>
    <source>
        <strain evidence="2 4">NCTC5386</strain>
    </source>
</reference>
<organism evidence="2 4">
    <name type="scientific">Streptococcus pseudoporcinus</name>
    <dbReference type="NCBI Taxonomy" id="361101"/>
    <lineage>
        <taxon>Bacteria</taxon>
        <taxon>Bacillati</taxon>
        <taxon>Bacillota</taxon>
        <taxon>Bacilli</taxon>
        <taxon>Lactobacillales</taxon>
        <taxon>Streptococcaceae</taxon>
        <taxon>Streptococcus</taxon>
    </lineage>
</organism>
<protein>
    <submittedName>
        <fullName evidence="2">Phage-associated cell wall hydrolase</fullName>
    </submittedName>
</protein>
<name>A0A4V6KZP8_9STRE</name>
<dbReference type="Gene3D" id="2.30.30.40">
    <property type="entry name" value="SH3 Domains"/>
    <property type="match status" value="1"/>
</dbReference>
<dbReference type="EMBL" id="CABEHT010000001">
    <property type="protein sequence ID" value="VTS13527.1"/>
    <property type="molecule type" value="Genomic_DNA"/>
</dbReference>
<dbReference type="Gene3D" id="3.90.1720.10">
    <property type="entry name" value="endopeptidase domain like (from Nostoc punctiforme)"/>
    <property type="match status" value="1"/>
</dbReference>
<feature type="domain" description="Peptidase C51" evidence="1">
    <location>
        <begin position="5"/>
        <end position="142"/>
    </location>
</feature>
<proteinExistence type="predicted"/>
<dbReference type="Pfam" id="PF05257">
    <property type="entry name" value="CHAP"/>
    <property type="match status" value="1"/>
</dbReference>
<gene>
    <name evidence="2" type="ORF">NCTC5386_01013</name>
    <name evidence="3" type="ORF">NCTC5386_02214</name>
</gene>
<dbReference type="AlphaFoldDB" id="A0A4V6KZP8"/>
<sequence>MATNQDVANWALSKSGQRLSVDTNPYGSQCVVFPDLAARTFTGKNMSYTNAIDLLARASANGFEVFSNGLPKTGHVFVIKANGHEFGHTGLVVVDSDGNTLETMETNVDGNYDCLYVGGPARRKSRIWRGNALIDDQTGFILGWMIGWYRMFPDTSTISKAETIQAIKKKRRNNKMFGSFIFSVKEGDNEFIKGAVYLYNSLTNTVTGLHNQEEVKYVSEWYKEGTDESIPMKTFSTQAPTYRRLFVGLGTDTTNSRLKNVVSDLKDDIEEGLAKFVKGNDIAVKQSFTAIVNLNIRDAASAKGKILGRLNKGEAVEIVGSASSEGYYWISFERNGKLCYVASKVEGGDIYGTIK</sequence>